<proteinExistence type="inferred from homology"/>
<evidence type="ECO:0000256" key="4">
    <source>
        <dbReference type="ARBA" id="ARBA00022840"/>
    </source>
</evidence>
<feature type="transmembrane region" description="Helical" evidence="9">
    <location>
        <begin position="24"/>
        <end position="42"/>
    </location>
</feature>
<comment type="catalytic activity">
    <reaction evidence="6">
        <text>a very long-chain fatty acid + ATP + CoA = a very long-chain fatty acyl-CoA + AMP + diphosphate</text>
        <dbReference type="Rhea" id="RHEA:54536"/>
        <dbReference type="ChEBI" id="CHEBI:30616"/>
        <dbReference type="ChEBI" id="CHEBI:33019"/>
        <dbReference type="ChEBI" id="CHEBI:57287"/>
        <dbReference type="ChEBI" id="CHEBI:58950"/>
        <dbReference type="ChEBI" id="CHEBI:138261"/>
        <dbReference type="ChEBI" id="CHEBI:456215"/>
    </reaction>
    <physiologicalReaction direction="left-to-right" evidence="6">
        <dbReference type="Rhea" id="RHEA:54537"/>
    </physiologicalReaction>
</comment>
<evidence type="ECO:0000256" key="5">
    <source>
        <dbReference type="ARBA" id="ARBA00023098"/>
    </source>
</evidence>
<reference evidence="11 12" key="1">
    <citation type="submission" date="2024-02" db="EMBL/GenBank/DDBJ databases">
        <authorList>
            <person name="Daric V."/>
            <person name="Darras S."/>
        </authorList>
    </citation>
    <scope>NUCLEOTIDE SEQUENCE [LARGE SCALE GENOMIC DNA]</scope>
</reference>
<evidence type="ECO:0000256" key="8">
    <source>
        <dbReference type="ARBA" id="ARBA00048666"/>
    </source>
</evidence>
<dbReference type="InterPro" id="IPR042099">
    <property type="entry name" value="ANL_N_sf"/>
</dbReference>
<keyword evidence="4" id="KW-0067">ATP-binding</keyword>
<dbReference type="EMBL" id="CAWYQH010000100">
    <property type="protein sequence ID" value="CAK8685496.1"/>
    <property type="molecule type" value="Genomic_DNA"/>
</dbReference>
<feature type="transmembrane region" description="Helical" evidence="9">
    <location>
        <begin position="48"/>
        <end position="71"/>
    </location>
</feature>
<keyword evidence="3" id="KW-0547">Nucleotide-binding</keyword>
<gene>
    <name evidence="11" type="ORF">CVLEPA_LOCUS16624</name>
</gene>
<keyword evidence="2" id="KW-0436">Ligase</keyword>
<dbReference type="Proteomes" id="UP001642483">
    <property type="component" value="Unassembled WGS sequence"/>
</dbReference>
<dbReference type="PANTHER" id="PTHR43107">
    <property type="entry name" value="LONG-CHAIN FATTY ACID TRANSPORT PROTEIN"/>
    <property type="match status" value="1"/>
</dbReference>
<keyword evidence="12" id="KW-1185">Reference proteome</keyword>
<evidence type="ECO:0000256" key="3">
    <source>
        <dbReference type="ARBA" id="ARBA00022741"/>
    </source>
</evidence>
<dbReference type="Pfam" id="PF00501">
    <property type="entry name" value="AMP-binding"/>
    <property type="match status" value="1"/>
</dbReference>
<organism evidence="11 12">
    <name type="scientific">Clavelina lepadiformis</name>
    <name type="common">Light-bulb sea squirt</name>
    <name type="synonym">Ascidia lepadiformis</name>
    <dbReference type="NCBI Taxonomy" id="159417"/>
    <lineage>
        <taxon>Eukaryota</taxon>
        <taxon>Metazoa</taxon>
        <taxon>Chordata</taxon>
        <taxon>Tunicata</taxon>
        <taxon>Ascidiacea</taxon>
        <taxon>Aplousobranchia</taxon>
        <taxon>Clavelinidae</taxon>
        <taxon>Clavelina</taxon>
    </lineage>
</organism>
<evidence type="ECO:0000313" key="11">
    <source>
        <dbReference type="EMBL" id="CAK8685496.1"/>
    </source>
</evidence>
<dbReference type="PROSITE" id="PS00455">
    <property type="entry name" value="AMP_BINDING"/>
    <property type="match status" value="1"/>
</dbReference>
<name>A0ABP0G0Z4_CLALP</name>
<evidence type="ECO:0000256" key="2">
    <source>
        <dbReference type="ARBA" id="ARBA00022598"/>
    </source>
</evidence>
<comment type="catalytic activity">
    <reaction evidence="8">
        <text>tetracosanoate + ATP + CoA = tetracosanoyl-CoA + AMP + diphosphate</text>
        <dbReference type="Rhea" id="RHEA:33639"/>
        <dbReference type="ChEBI" id="CHEBI:30616"/>
        <dbReference type="ChEBI" id="CHEBI:31014"/>
        <dbReference type="ChEBI" id="CHEBI:33019"/>
        <dbReference type="ChEBI" id="CHEBI:57287"/>
        <dbReference type="ChEBI" id="CHEBI:65052"/>
        <dbReference type="ChEBI" id="CHEBI:456215"/>
    </reaction>
    <physiologicalReaction direction="left-to-right" evidence="8">
        <dbReference type="Rhea" id="RHEA:33640"/>
    </physiologicalReaction>
</comment>
<evidence type="ECO:0000256" key="1">
    <source>
        <dbReference type="ARBA" id="ARBA00006432"/>
    </source>
</evidence>
<keyword evidence="9" id="KW-0812">Transmembrane</keyword>
<dbReference type="PANTHER" id="PTHR43107:SF15">
    <property type="entry name" value="FATTY ACID TRANSPORT PROTEIN 3, ISOFORM A"/>
    <property type="match status" value="1"/>
</dbReference>
<sequence length="669" mass="75724">MHPTLAYALRFLLSTLKKLARFGMYWRFFLCCFIATALYLFATTNLLMIGFVLLLLITVTKLNHGIVDVFLKTIRRDLRALKALLHFKILQSKNVKHSRTIPCIFEGVMRQHPQKIALQWEDVSWTFLDLHEFSNSIGNYFFDCGYRSGDVVSIFVENRPEFVALWLGLSKIGVVCALINYNLREDALAHCVNISLSKGLIFSGQLAAAVGDIQEKLKGTINYYVICGSTSETPQFRNKATEIDNVLLNGLRLPPPLPSKTSYFDKLMYIYTSGTTGLPKAAVITHSRYFYMCTMQHLMLGYRENDSVYCALPLYHSNGGIVGLGQCLCHGLTLTIRSKFSARAFWSDCKKYNSTVILYIGEICRYLLAQPPKPSDVDHRVRVMTGNGLRPEIWKQFMERFNVSQVAEFYGATEGNANMINIDNKVGSCGFTSVLVPSAYPITLLKIDEDKELVRDGDDFCIKCQPGEVGMLVGKIVKDSLTQKFDGYADESESMKKIAFDVFEKGDCVFLTGDVLSMDRYGYMYFKDRVGDTFRWKGENVSTAECEAELAKILGNQHTVGVYGVSIPGTEGKAGMACIMDPERCVDLKAFYKCVQRGLVSYARPVFVRITSYMEITGTHKIKKVILKKEGYNIQTSKDPIYFMDVSKEEYVPLDQDLFRKIEYGQIRL</sequence>
<comment type="caution">
    <text evidence="11">The sequence shown here is derived from an EMBL/GenBank/DDBJ whole genome shotgun (WGS) entry which is preliminary data.</text>
</comment>
<dbReference type="Gene3D" id="3.40.50.12780">
    <property type="entry name" value="N-terminal domain of ligase-like"/>
    <property type="match status" value="1"/>
</dbReference>
<evidence type="ECO:0000259" key="10">
    <source>
        <dbReference type="Pfam" id="PF00501"/>
    </source>
</evidence>
<dbReference type="NCBIfam" id="NF006134">
    <property type="entry name" value="PRK08279.1"/>
    <property type="match status" value="1"/>
</dbReference>
<evidence type="ECO:0000313" key="12">
    <source>
        <dbReference type="Proteomes" id="UP001642483"/>
    </source>
</evidence>
<dbReference type="InterPro" id="IPR020845">
    <property type="entry name" value="AMP-binding_CS"/>
</dbReference>
<dbReference type="SUPFAM" id="SSF56801">
    <property type="entry name" value="Acetyl-CoA synthetase-like"/>
    <property type="match status" value="1"/>
</dbReference>
<keyword evidence="9" id="KW-0472">Membrane</keyword>
<evidence type="ECO:0000256" key="7">
    <source>
        <dbReference type="ARBA" id="ARBA00041297"/>
    </source>
</evidence>
<accession>A0ABP0G0Z4</accession>
<evidence type="ECO:0000256" key="9">
    <source>
        <dbReference type="SAM" id="Phobius"/>
    </source>
</evidence>
<protein>
    <recommendedName>
        <fullName evidence="7">Long-chain-fatty-acid--CoA ligase</fullName>
    </recommendedName>
</protein>
<keyword evidence="5" id="KW-0443">Lipid metabolism</keyword>
<keyword evidence="9" id="KW-1133">Transmembrane helix</keyword>
<evidence type="ECO:0000256" key="6">
    <source>
        <dbReference type="ARBA" id="ARBA00036527"/>
    </source>
</evidence>
<dbReference type="InterPro" id="IPR000873">
    <property type="entry name" value="AMP-dep_synth/lig_dom"/>
</dbReference>
<comment type="similarity">
    <text evidence="1">Belongs to the ATP-dependent AMP-binding enzyme family.</text>
</comment>
<feature type="domain" description="AMP-dependent synthetase/ligase" evidence="10">
    <location>
        <begin position="106"/>
        <end position="455"/>
    </location>
</feature>